<evidence type="ECO:0000313" key="2">
    <source>
        <dbReference type="Proteomes" id="UP000193067"/>
    </source>
</evidence>
<dbReference type="AlphaFoldDB" id="A0A1Y2IJK5"/>
<dbReference type="InterPro" id="IPR032675">
    <property type="entry name" value="LRR_dom_sf"/>
</dbReference>
<dbReference type="OrthoDB" id="2750183at2759"/>
<reference evidence="1 2" key="1">
    <citation type="journal article" date="2015" name="Biotechnol. Biofuels">
        <title>Enhanced degradation of softwood versus hardwood by the white-rot fungus Pycnoporus coccineus.</title>
        <authorList>
            <person name="Couturier M."/>
            <person name="Navarro D."/>
            <person name="Chevret D."/>
            <person name="Henrissat B."/>
            <person name="Piumi F."/>
            <person name="Ruiz-Duenas F.J."/>
            <person name="Martinez A.T."/>
            <person name="Grigoriev I.V."/>
            <person name="Riley R."/>
            <person name="Lipzen A."/>
            <person name="Berrin J.G."/>
            <person name="Master E.R."/>
            <person name="Rosso M.N."/>
        </authorList>
    </citation>
    <scope>NUCLEOTIDE SEQUENCE [LARGE SCALE GENOMIC DNA]</scope>
    <source>
        <strain evidence="1 2">BRFM310</strain>
    </source>
</reference>
<keyword evidence="2" id="KW-1185">Reference proteome</keyword>
<proteinExistence type="predicted"/>
<dbReference type="Proteomes" id="UP000193067">
    <property type="component" value="Unassembled WGS sequence"/>
</dbReference>
<protein>
    <recommendedName>
        <fullName evidence="3">F-box domain-containing protein</fullName>
    </recommendedName>
</protein>
<gene>
    <name evidence="1" type="ORF">PYCCODRAFT_538000</name>
</gene>
<name>A0A1Y2IJK5_TRAC3</name>
<organism evidence="1 2">
    <name type="scientific">Trametes coccinea (strain BRFM310)</name>
    <name type="common">Pycnoporus coccineus</name>
    <dbReference type="NCBI Taxonomy" id="1353009"/>
    <lineage>
        <taxon>Eukaryota</taxon>
        <taxon>Fungi</taxon>
        <taxon>Dikarya</taxon>
        <taxon>Basidiomycota</taxon>
        <taxon>Agaricomycotina</taxon>
        <taxon>Agaricomycetes</taxon>
        <taxon>Polyporales</taxon>
        <taxon>Polyporaceae</taxon>
        <taxon>Trametes</taxon>
    </lineage>
</organism>
<evidence type="ECO:0000313" key="1">
    <source>
        <dbReference type="EMBL" id="OSD01305.1"/>
    </source>
</evidence>
<accession>A0A1Y2IJK5</accession>
<dbReference type="Gene3D" id="3.80.10.10">
    <property type="entry name" value="Ribonuclease Inhibitor"/>
    <property type="match status" value="1"/>
</dbReference>
<dbReference type="EMBL" id="KZ084112">
    <property type="protein sequence ID" value="OSD01305.1"/>
    <property type="molecule type" value="Genomic_DNA"/>
</dbReference>
<sequence>MSIEVAHMDRPHLNYDVLLLVMSFSDKQTLSCLMRTCKELYRPATRYLLEGGADIESEEHIVSFLPFLRADAPYRASLLRQLRIDLGYYGDVSSDAASLLEELLLCLAPAGYLTDLILWNSEPLLRSHPDLSTAIAQLSTLRYLEVYGVGQLGCRMLSELQATLAIAHISFEIGPDELPFMHSTYDPTVLLRHSQHTLIYLITSYSGRLAGIPTVYPSITNLSLNYMEMPDISQYVQAFPQLQFLTMYECNGWEFGDHAREGYQTQRERNQQMQRRLGSWPKLELYEGSIVGLYHLGITCPISTLILDDQECMSLEPAMLIEVLEDAHPRYLKLDITGTSPLLDPAFVTTFTRSSLRNLSDFDLHIGLRHSDRDADWSYILDQITSGIIAPLPALTYFELHVECAGLATDFGSRDCKSVGELPLSRLERELADWDAIGFAERACEASEKGTLSMVSVLQSKHRVRDDINIGFEADWVDTPLPDPAGSDLEERVAHSLE</sequence>
<evidence type="ECO:0008006" key="3">
    <source>
        <dbReference type="Google" id="ProtNLM"/>
    </source>
</evidence>